<evidence type="ECO:0000256" key="9">
    <source>
        <dbReference type="ARBA" id="ARBA00023185"/>
    </source>
</evidence>
<dbReference type="Gene3D" id="2.60.40.420">
    <property type="entry name" value="Cupredoxins - blue copper proteins"/>
    <property type="match status" value="1"/>
</dbReference>
<feature type="domain" description="Plastocyanin-like" evidence="10">
    <location>
        <begin position="2"/>
        <end position="110"/>
    </location>
</feature>
<reference evidence="11 12" key="1">
    <citation type="journal article" date="2020" name="Nat. Commun.">
        <title>Genome of Tripterygium wilfordii and identification of cytochrome P450 involved in triptolide biosynthesis.</title>
        <authorList>
            <person name="Tu L."/>
            <person name="Su P."/>
            <person name="Zhang Z."/>
            <person name="Gao L."/>
            <person name="Wang J."/>
            <person name="Hu T."/>
            <person name="Zhou J."/>
            <person name="Zhang Y."/>
            <person name="Zhao Y."/>
            <person name="Liu Y."/>
            <person name="Song Y."/>
            <person name="Tong Y."/>
            <person name="Lu Y."/>
            <person name="Yang J."/>
            <person name="Xu C."/>
            <person name="Jia M."/>
            <person name="Peters R.J."/>
            <person name="Huang L."/>
            <person name="Gao W."/>
        </authorList>
    </citation>
    <scope>NUCLEOTIDE SEQUENCE [LARGE SCALE GENOMIC DNA]</scope>
    <source>
        <strain evidence="12">cv. XIE 37</strain>
        <tissue evidence="11">Leaf</tissue>
    </source>
</reference>
<feature type="domain" description="Plastocyanin-like" evidence="10">
    <location>
        <begin position="111"/>
        <end position="151"/>
    </location>
</feature>
<proteinExistence type="predicted"/>
<accession>A0A7J7CWN6</accession>
<sequence>MGEWWKADPIRVVRQATRTGAAPNISDAYTINGQPGDLYNCSRNDTVIVPINTGDTNLLRVINAALNQELFFTIANHKFTVVGADAAYLKPFTTSVLMLGPGQTTDVLIKGEWWDANPMDVARDSIRTGGSPNISDAYTINGQPGDLYNCSDKGL</sequence>
<dbReference type="EC" id="1.10.3.2" evidence="3"/>
<dbReference type="EMBL" id="JAAARO010000013">
    <property type="protein sequence ID" value="KAF5738434.1"/>
    <property type="molecule type" value="Genomic_DNA"/>
</dbReference>
<dbReference type="InterPro" id="IPR034285">
    <property type="entry name" value="CuRO_2_LCC"/>
</dbReference>
<organism evidence="11 12">
    <name type="scientific">Tripterygium wilfordii</name>
    <name type="common">Thunder God vine</name>
    <dbReference type="NCBI Taxonomy" id="458696"/>
    <lineage>
        <taxon>Eukaryota</taxon>
        <taxon>Viridiplantae</taxon>
        <taxon>Streptophyta</taxon>
        <taxon>Embryophyta</taxon>
        <taxon>Tracheophyta</taxon>
        <taxon>Spermatophyta</taxon>
        <taxon>Magnoliopsida</taxon>
        <taxon>eudicotyledons</taxon>
        <taxon>Gunneridae</taxon>
        <taxon>Pentapetalae</taxon>
        <taxon>rosids</taxon>
        <taxon>fabids</taxon>
        <taxon>Celastrales</taxon>
        <taxon>Celastraceae</taxon>
        <taxon>Tripterygium</taxon>
    </lineage>
</organism>
<dbReference type="PANTHER" id="PTHR11709:SF431">
    <property type="entry name" value="LACCASE-5"/>
    <property type="match status" value="1"/>
</dbReference>
<keyword evidence="12" id="KW-1185">Reference proteome</keyword>
<dbReference type="Proteomes" id="UP000593562">
    <property type="component" value="Unassembled WGS sequence"/>
</dbReference>
<dbReference type="InParanoid" id="A0A7J7CWN6"/>
<evidence type="ECO:0000256" key="3">
    <source>
        <dbReference type="ARBA" id="ARBA00012297"/>
    </source>
</evidence>
<keyword evidence="8" id="KW-0186">Copper</keyword>
<comment type="caution">
    <text evidence="11">The sequence shown here is derived from an EMBL/GenBank/DDBJ whole genome shotgun (WGS) entry which is preliminary data.</text>
</comment>
<dbReference type="GO" id="GO:0046274">
    <property type="term" value="P:lignin catabolic process"/>
    <property type="evidence" value="ECO:0007669"/>
    <property type="project" value="UniProtKB-KW"/>
</dbReference>
<keyword evidence="7" id="KW-0560">Oxidoreductase</keyword>
<evidence type="ECO:0000256" key="8">
    <source>
        <dbReference type="ARBA" id="ARBA00023008"/>
    </source>
</evidence>
<evidence type="ECO:0000256" key="6">
    <source>
        <dbReference type="ARBA" id="ARBA00022737"/>
    </source>
</evidence>
<dbReference type="GO" id="GO:0052716">
    <property type="term" value="F:hydroquinone:oxygen oxidoreductase activity"/>
    <property type="evidence" value="ECO:0007669"/>
    <property type="project" value="UniProtKB-EC"/>
</dbReference>
<dbReference type="GO" id="GO:0048046">
    <property type="term" value="C:apoplast"/>
    <property type="evidence" value="ECO:0007669"/>
    <property type="project" value="UniProtKB-SubCell"/>
</dbReference>
<keyword evidence="9" id="KW-0439">Lignin degradation</keyword>
<dbReference type="InterPro" id="IPR045087">
    <property type="entry name" value="Cu-oxidase_fam"/>
</dbReference>
<evidence type="ECO:0000256" key="7">
    <source>
        <dbReference type="ARBA" id="ARBA00023002"/>
    </source>
</evidence>
<keyword evidence="6" id="KW-0677">Repeat</keyword>
<keyword evidence="5" id="KW-0964">Secreted</keyword>
<evidence type="ECO:0000313" key="12">
    <source>
        <dbReference type="Proteomes" id="UP000593562"/>
    </source>
</evidence>
<comment type="catalytic activity">
    <reaction evidence="1">
        <text>4 hydroquinone + O2 = 4 benzosemiquinone + 2 H2O</text>
        <dbReference type="Rhea" id="RHEA:11276"/>
        <dbReference type="ChEBI" id="CHEBI:15377"/>
        <dbReference type="ChEBI" id="CHEBI:15379"/>
        <dbReference type="ChEBI" id="CHEBI:17594"/>
        <dbReference type="ChEBI" id="CHEBI:17977"/>
        <dbReference type="EC" id="1.10.3.2"/>
    </reaction>
</comment>
<evidence type="ECO:0000256" key="1">
    <source>
        <dbReference type="ARBA" id="ARBA00000349"/>
    </source>
</evidence>
<evidence type="ECO:0000256" key="2">
    <source>
        <dbReference type="ARBA" id="ARBA00004271"/>
    </source>
</evidence>
<keyword evidence="4" id="KW-0052">Apoplast</keyword>
<dbReference type="SUPFAM" id="SSF49503">
    <property type="entry name" value="Cupredoxins"/>
    <property type="match status" value="1"/>
</dbReference>
<dbReference type="CDD" id="cd13875">
    <property type="entry name" value="CuRO_2_LCC_plant"/>
    <property type="match status" value="1"/>
</dbReference>
<evidence type="ECO:0000313" key="11">
    <source>
        <dbReference type="EMBL" id="KAF5738434.1"/>
    </source>
</evidence>
<dbReference type="InterPro" id="IPR008972">
    <property type="entry name" value="Cupredoxin"/>
</dbReference>
<name>A0A7J7CWN6_TRIWF</name>
<protein>
    <recommendedName>
        <fullName evidence="3">laccase</fullName>
        <ecNumber evidence="3">1.10.3.2</ecNumber>
    </recommendedName>
</protein>
<dbReference type="AlphaFoldDB" id="A0A7J7CWN6"/>
<dbReference type="InterPro" id="IPR001117">
    <property type="entry name" value="Cu-oxidase_2nd"/>
</dbReference>
<evidence type="ECO:0000256" key="4">
    <source>
        <dbReference type="ARBA" id="ARBA00022523"/>
    </source>
</evidence>
<evidence type="ECO:0000256" key="5">
    <source>
        <dbReference type="ARBA" id="ARBA00022525"/>
    </source>
</evidence>
<gene>
    <name evidence="11" type="ORF">HS088_TW13G01333</name>
</gene>
<dbReference type="PANTHER" id="PTHR11709">
    <property type="entry name" value="MULTI-COPPER OXIDASE"/>
    <property type="match status" value="1"/>
</dbReference>
<dbReference type="Pfam" id="PF00394">
    <property type="entry name" value="Cu-oxidase"/>
    <property type="match status" value="2"/>
</dbReference>
<comment type="subcellular location">
    <subcellularLocation>
        <location evidence="2">Secreted</location>
        <location evidence="2">Extracellular space</location>
        <location evidence="2">Apoplast</location>
    </subcellularLocation>
</comment>
<evidence type="ECO:0000259" key="10">
    <source>
        <dbReference type="Pfam" id="PF00394"/>
    </source>
</evidence>